<evidence type="ECO:0000256" key="4">
    <source>
        <dbReference type="ARBA" id="ARBA00022679"/>
    </source>
</evidence>
<keyword evidence="5 6" id="KW-0949">S-adenosyl-L-methionine</keyword>
<dbReference type="NCBIfam" id="TIGR00406">
    <property type="entry name" value="prmA"/>
    <property type="match status" value="1"/>
</dbReference>
<keyword evidence="8" id="KW-1185">Reference proteome</keyword>
<organism evidence="7 8">
    <name type="scientific">Helicobacter heilmannii</name>
    <dbReference type="NCBI Taxonomy" id="35817"/>
    <lineage>
        <taxon>Bacteria</taxon>
        <taxon>Pseudomonadati</taxon>
        <taxon>Campylobacterota</taxon>
        <taxon>Epsilonproteobacteria</taxon>
        <taxon>Campylobacterales</taxon>
        <taxon>Helicobacteraceae</taxon>
        <taxon>Helicobacter</taxon>
    </lineage>
</organism>
<reference evidence="8" key="1">
    <citation type="submission" date="2014-12" db="EMBL/GenBank/DDBJ databases">
        <authorList>
            <person name="Smet A."/>
        </authorList>
    </citation>
    <scope>NUCLEOTIDE SEQUENCE [LARGE SCALE GENOMIC DNA]</scope>
</reference>
<keyword evidence="4 6" id="KW-0808">Transferase</keyword>
<dbReference type="GO" id="GO:0005840">
    <property type="term" value="C:ribosome"/>
    <property type="evidence" value="ECO:0007669"/>
    <property type="project" value="UniProtKB-KW"/>
</dbReference>
<evidence type="ECO:0000256" key="1">
    <source>
        <dbReference type="ARBA" id="ARBA00009741"/>
    </source>
</evidence>
<feature type="binding site" evidence="6">
    <location>
        <position position="233"/>
    </location>
    <ligand>
        <name>S-adenosyl-L-methionine</name>
        <dbReference type="ChEBI" id="CHEBI:59789"/>
    </ligand>
</feature>
<evidence type="ECO:0000256" key="6">
    <source>
        <dbReference type="HAMAP-Rule" id="MF_00735"/>
    </source>
</evidence>
<dbReference type="CDD" id="cd02440">
    <property type="entry name" value="AdoMet_MTases"/>
    <property type="match status" value="1"/>
</dbReference>
<dbReference type="EMBL" id="CDMK01000002">
    <property type="protein sequence ID" value="CRI34813.1"/>
    <property type="molecule type" value="Genomic_DNA"/>
</dbReference>
<proteinExistence type="inferred from homology"/>
<dbReference type="InterPro" id="IPR029063">
    <property type="entry name" value="SAM-dependent_MTases_sf"/>
</dbReference>
<dbReference type="HAMAP" id="MF_00735">
    <property type="entry name" value="Methyltr_PrmA"/>
    <property type="match status" value="1"/>
</dbReference>
<dbReference type="InterPro" id="IPR004498">
    <property type="entry name" value="Ribosomal_PrmA_MeTrfase"/>
</dbReference>
<dbReference type="Pfam" id="PF06325">
    <property type="entry name" value="PrmA"/>
    <property type="match status" value="1"/>
</dbReference>
<dbReference type="GO" id="GO:0032259">
    <property type="term" value="P:methylation"/>
    <property type="evidence" value="ECO:0007669"/>
    <property type="project" value="UniProtKB-KW"/>
</dbReference>
<dbReference type="InterPro" id="IPR050078">
    <property type="entry name" value="Ribosomal_L11_MeTrfase_PrmA"/>
</dbReference>
<keyword evidence="7" id="KW-0689">Ribosomal protein</keyword>
<dbReference type="GO" id="GO:0008276">
    <property type="term" value="F:protein methyltransferase activity"/>
    <property type="evidence" value="ECO:0007669"/>
    <property type="project" value="UniProtKB-UniRule"/>
</dbReference>
<feature type="binding site" evidence="6">
    <location>
        <position position="152"/>
    </location>
    <ligand>
        <name>S-adenosyl-L-methionine</name>
        <dbReference type="ChEBI" id="CHEBI:59789"/>
    </ligand>
</feature>
<evidence type="ECO:0000256" key="3">
    <source>
        <dbReference type="ARBA" id="ARBA00022603"/>
    </source>
</evidence>
<dbReference type="Proteomes" id="UP000046090">
    <property type="component" value="Unassembled WGS sequence"/>
</dbReference>
<evidence type="ECO:0000256" key="2">
    <source>
        <dbReference type="ARBA" id="ARBA00022490"/>
    </source>
</evidence>
<keyword evidence="3 6" id="KW-0489">Methyltransferase</keyword>
<dbReference type="PANTHER" id="PTHR43648:SF1">
    <property type="entry name" value="ELECTRON TRANSFER FLAVOPROTEIN BETA SUBUNIT LYSINE METHYLTRANSFERASE"/>
    <property type="match status" value="1"/>
</dbReference>
<keyword evidence="7" id="KW-0687">Ribonucleoprotein</keyword>
<sequence length="299" mass="32953">MQEVYFKTIVLPTHHPDLFVAFLLDFTQEAVEEALAPNLPYACFGTEESTDTPLPQEGFIVYSQHDPKPLLKALKGFCTELASRTGEAVAFYHHSAQHENKDWIEAYKAGVSPIVCGDFAINPSWAKEPLNAPICLNIDPSLAFGTGHHESTRLLLQAFSPLILSGQVALDVGCGSGILGLALAKKGAKVHLCDIDPLALEETKKNFAKNHATYEKLWLGSIEGENYDLIVVNIVASVIIELYPALLRASHAHTQVFLSGVLEEYAPRVLEVFTPAFDLTKRTQENEWVCLHLSKSETL</sequence>
<comment type="similarity">
    <text evidence="1 6">Belongs to the methyltransferase superfamily. PrmA family.</text>
</comment>
<name>A0A0K2Y7I9_HELHE</name>
<dbReference type="AlphaFoldDB" id="A0A0K2Y7I9"/>
<comment type="subcellular location">
    <subcellularLocation>
        <location evidence="6">Cytoplasm</location>
    </subcellularLocation>
</comment>
<evidence type="ECO:0000256" key="5">
    <source>
        <dbReference type="ARBA" id="ARBA00022691"/>
    </source>
</evidence>
<dbReference type="GeneID" id="76197324"/>
<protein>
    <recommendedName>
        <fullName evidence="6">Ribosomal protein L11 methyltransferase</fullName>
        <shortName evidence="6">L11 Mtase</shortName>
        <ecNumber evidence="6">2.1.1.-</ecNumber>
    </recommendedName>
</protein>
<dbReference type="EC" id="2.1.1.-" evidence="6"/>
<dbReference type="Gene3D" id="3.40.50.150">
    <property type="entry name" value="Vaccinia Virus protein VP39"/>
    <property type="match status" value="1"/>
</dbReference>
<feature type="binding site" evidence="6">
    <location>
        <position position="194"/>
    </location>
    <ligand>
        <name>S-adenosyl-L-methionine</name>
        <dbReference type="ChEBI" id="CHEBI:59789"/>
    </ligand>
</feature>
<dbReference type="GO" id="GO:0005737">
    <property type="term" value="C:cytoplasm"/>
    <property type="evidence" value="ECO:0007669"/>
    <property type="project" value="UniProtKB-SubCell"/>
</dbReference>
<evidence type="ECO:0000313" key="8">
    <source>
        <dbReference type="Proteomes" id="UP000046090"/>
    </source>
</evidence>
<dbReference type="RefSeq" id="WP_015107115.1">
    <property type="nucleotide sequence ID" value="NZ_AP026684.1"/>
</dbReference>
<keyword evidence="2 6" id="KW-0963">Cytoplasm</keyword>
<gene>
    <name evidence="6" type="primary">prmA</name>
    <name evidence="7" type="ORF">HHE01_06140</name>
</gene>
<dbReference type="PANTHER" id="PTHR43648">
    <property type="entry name" value="ELECTRON TRANSFER FLAVOPROTEIN BETA SUBUNIT LYSINE METHYLTRANSFERASE"/>
    <property type="match status" value="1"/>
</dbReference>
<feature type="binding site" evidence="6">
    <location>
        <position position="173"/>
    </location>
    <ligand>
        <name>S-adenosyl-L-methionine</name>
        <dbReference type="ChEBI" id="CHEBI:59789"/>
    </ligand>
</feature>
<comment type="catalytic activity">
    <reaction evidence="6">
        <text>L-lysyl-[protein] + 3 S-adenosyl-L-methionine = N(6),N(6),N(6)-trimethyl-L-lysyl-[protein] + 3 S-adenosyl-L-homocysteine + 3 H(+)</text>
        <dbReference type="Rhea" id="RHEA:54192"/>
        <dbReference type="Rhea" id="RHEA-COMP:9752"/>
        <dbReference type="Rhea" id="RHEA-COMP:13826"/>
        <dbReference type="ChEBI" id="CHEBI:15378"/>
        <dbReference type="ChEBI" id="CHEBI:29969"/>
        <dbReference type="ChEBI" id="CHEBI:57856"/>
        <dbReference type="ChEBI" id="CHEBI:59789"/>
        <dbReference type="ChEBI" id="CHEBI:61961"/>
    </reaction>
</comment>
<dbReference type="SUPFAM" id="SSF53335">
    <property type="entry name" value="S-adenosyl-L-methionine-dependent methyltransferases"/>
    <property type="match status" value="1"/>
</dbReference>
<evidence type="ECO:0000313" key="7">
    <source>
        <dbReference type="EMBL" id="CRI34813.1"/>
    </source>
</evidence>
<comment type="function">
    <text evidence="6">Methylates ribosomal protein L11.</text>
</comment>
<accession>A0A0K2Y7I9</accession>